<feature type="compositionally biased region" description="Acidic residues" evidence="1">
    <location>
        <begin position="217"/>
        <end position="234"/>
    </location>
</feature>
<evidence type="ECO:0000256" key="1">
    <source>
        <dbReference type="SAM" id="MobiDB-lite"/>
    </source>
</evidence>
<dbReference type="EMBL" id="CAFBMK010000378">
    <property type="protein sequence ID" value="CAB4954194.1"/>
    <property type="molecule type" value="Genomic_DNA"/>
</dbReference>
<accession>A0A6J7KJW4</accession>
<reference evidence="3" key="1">
    <citation type="submission" date="2020-05" db="EMBL/GenBank/DDBJ databases">
        <authorList>
            <person name="Chiriac C."/>
            <person name="Salcher M."/>
            <person name="Ghai R."/>
            <person name="Kavagutti S V."/>
        </authorList>
    </citation>
    <scope>NUCLEOTIDE SEQUENCE</scope>
</reference>
<organism evidence="3">
    <name type="scientific">freshwater metagenome</name>
    <dbReference type="NCBI Taxonomy" id="449393"/>
    <lineage>
        <taxon>unclassified sequences</taxon>
        <taxon>metagenomes</taxon>
        <taxon>ecological metagenomes</taxon>
    </lineage>
</organism>
<dbReference type="PROSITE" id="PS51304">
    <property type="entry name" value="GALECTIN"/>
    <property type="match status" value="1"/>
</dbReference>
<name>A0A6J7KJW4_9ZZZZ</name>
<dbReference type="GO" id="GO:0030246">
    <property type="term" value="F:carbohydrate binding"/>
    <property type="evidence" value="ECO:0007669"/>
    <property type="project" value="InterPro"/>
</dbReference>
<dbReference type="AlphaFoldDB" id="A0A6J7KJW4"/>
<proteinExistence type="predicted"/>
<gene>
    <name evidence="3" type="ORF">UFOPK3564_03665</name>
</gene>
<feature type="region of interest" description="Disordered" evidence="1">
    <location>
        <begin position="184"/>
        <end position="250"/>
    </location>
</feature>
<evidence type="ECO:0000313" key="3">
    <source>
        <dbReference type="EMBL" id="CAB4954194.1"/>
    </source>
</evidence>
<evidence type="ECO:0000259" key="2">
    <source>
        <dbReference type="PROSITE" id="PS51304"/>
    </source>
</evidence>
<feature type="domain" description="Galectin" evidence="2">
    <location>
        <begin position="257"/>
        <end position="356"/>
    </location>
</feature>
<protein>
    <submittedName>
        <fullName evidence="3">Unannotated protein</fullName>
    </submittedName>
</protein>
<dbReference type="InterPro" id="IPR001079">
    <property type="entry name" value="Galectin_CRD"/>
</dbReference>
<sequence>MSHPSASPSPSSLRASRALVPAAVVLALGVAAPAASAAPGVFKGSGNDAAGDAPSGSLDINGADVVYNQNTGRVKGTIRMSGRPPGDVDVLFGKRQASGACSVELTLNSNVAQGTGELRGSAGGVRAKATVSFANNVVTVAATDAAVSKKTIDCATANSYGAGVNHTLRDTIRPAFDVTERVADPVDPEDVVQPPVDDGSEEPFPGEDPGGFPPEGVDTDGDGIPDDFDGDGVPDDLGFPGEGADGTGSAAQRLSVRVYGVPKRLKRGRSYEIRVRLRNETDQDATRLRVRLGKKTGVAMSRRVASVSKVRSGKGVTVHFRVRLTSAQAKRTVRVSVTGGGVEERRSFVLRRRGAR</sequence>